<organism evidence="2 3">
    <name type="scientific">Mucuna pruriens</name>
    <name type="common">Velvet bean</name>
    <name type="synonym">Dolichos pruriens</name>
    <dbReference type="NCBI Taxonomy" id="157652"/>
    <lineage>
        <taxon>Eukaryota</taxon>
        <taxon>Viridiplantae</taxon>
        <taxon>Streptophyta</taxon>
        <taxon>Embryophyta</taxon>
        <taxon>Tracheophyta</taxon>
        <taxon>Spermatophyta</taxon>
        <taxon>Magnoliopsida</taxon>
        <taxon>eudicotyledons</taxon>
        <taxon>Gunneridae</taxon>
        <taxon>Pentapetalae</taxon>
        <taxon>rosids</taxon>
        <taxon>fabids</taxon>
        <taxon>Fabales</taxon>
        <taxon>Fabaceae</taxon>
        <taxon>Papilionoideae</taxon>
        <taxon>50 kb inversion clade</taxon>
        <taxon>NPAAA clade</taxon>
        <taxon>indigoferoid/millettioid clade</taxon>
        <taxon>Phaseoleae</taxon>
        <taxon>Mucuna</taxon>
    </lineage>
</organism>
<reference evidence="2" key="1">
    <citation type="submission" date="2018-05" db="EMBL/GenBank/DDBJ databases">
        <title>Draft genome of Mucuna pruriens seed.</title>
        <authorList>
            <person name="Nnadi N.E."/>
            <person name="Vos R."/>
            <person name="Hasami M.H."/>
            <person name="Devisetty U.K."/>
            <person name="Aguiy J.C."/>
        </authorList>
    </citation>
    <scope>NUCLEOTIDE SEQUENCE [LARGE SCALE GENOMIC DNA]</scope>
    <source>
        <strain evidence="2">JCA_2017</strain>
    </source>
</reference>
<dbReference type="PANTHER" id="PTHR35046">
    <property type="entry name" value="ZINC KNUCKLE (CCHC-TYPE) FAMILY PROTEIN"/>
    <property type="match status" value="1"/>
</dbReference>
<evidence type="ECO:0000313" key="3">
    <source>
        <dbReference type="Proteomes" id="UP000257109"/>
    </source>
</evidence>
<dbReference type="GO" id="GO:0003676">
    <property type="term" value="F:nucleic acid binding"/>
    <property type="evidence" value="ECO:0007669"/>
    <property type="project" value="InterPro"/>
</dbReference>
<dbReference type="Proteomes" id="UP000257109">
    <property type="component" value="Unassembled WGS sequence"/>
</dbReference>
<dbReference type="PROSITE" id="PS50994">
    <property type="entry name" value="INTEGRASE"/>
    <property type="match status" value="1"/>
</dbReference>
<dbReference type="SUPFAM" id="SSF53098">
    <property type="entry name" value="Ribonuclease H-like"/>
    <property type="match status" value="1"/>
</dbReference>
<protein>
    <recommendedName>
        <fullName evidence="1">Integrase catalytic domain-containing protein</fullName>
    </recommendedName>
</protein>
<evidence type="ECO:0000259" key="1">
    <source>
        <dbReference type="PROSITE" id="PS50994"/>
    </source>
</evidence>
<evidence type="ECO:0000313" key="2">
    <source>
        <dbReference type="EMBL" id="RDY06410.1"/>
    </source>
</evidence>
<comment type="caution">
    <text evidence="2">The sequence shown here is derived from an EMBL/GenBank/DDBJ whole genome shotgun (WGS) entry which is preliminary data.</text>
</comment>
<dbReference type="InterPro" id="IPR036397">
    <property type="entry name" value="RNaseH_sf"/>
</dbReference>
<dbReference type="AlphaFoldDB" id="A0A371HUE9"/>
<proteinExistence type="predicted"/>
<dbReference type="Gene3D" id="3.30.420.10">
    <property type="entry name" value="Ribonuclease H-like superfamily/Ribonuclease H"/>
    <property type="match status" value="1"/>
</dbReference>
<dbReference type="OrthoDB" id="1935586at2759"/>
<name>A0A371HUE9_MUCPR</name>
<dbReference type="InterPro" id="IPR001584">
    <property type="entry name" value="Integrase_cat-core"/>
</dbReference>
<dbReference type="PANTHER" id="PTHR35046:SF9">
    <property type="entry name" value="RNA-DIRECTED DNA POLYMERASE"/>
    <property type="match status" value="1"/>
</dbReference>
<feature type="domain" description="Integrase catalytic" evidence="1">
    <location>
        <begin position="1"/>
        <end position="125"/>
    </location>
</feature>
<sequence>MAHFIPCHKSDDASNVANHFLRDLVRLHGLPRTIVLDRNTKFLEHFWRSLWSRLSTKLLFSTTYHPQTDGQTEVVNRTLDQLLRCFVKKSLRNMRIRYPMLSFAYNRLFNYTTSYSPFELAYGFNPLSPLDLLPFPILPNCVNNERLSKSQFVQRLHDKARLHMEKKGKKYAKMLTRGRRKSSLKKETWYECTRERNGFLTLGSLSTQAPWRSNSLQEGEDDAYIGNHFHDSENEIVVPALEGPMTRGRLKRIQEEVHQKLVILKGQEVHTNFL</sequence>
<dbReference type="STRING" id="157652.A0A371HUE9"/>
<gene>
    <name evidence="2" type="ORF">CR513_09604</name>
</gene>
<keyword evidence="3" id="KW-1185">Reference proteome</keyword>
<accession>A0A371HUE9</accession>
<dbReference type="EMBL" id="QJKJ01001692">
    <property type="protein sequence ID" value="RDY06410.1"/>
    <property type="molecule type" value="Genomic_DNA"/>
</dbReference>
<dbReference type="InterPro" id="IPR012337">
    <property type="entry name" value="RNaseH-like_sf"/>
</dbReference>
<feature type="non-terminal residue" evidence="2">
    <location>
        <position position="1"/>
    </location>
</feature>
<dbReference type="GO" id="GO:0015074">
    <property type="term" value="P:DNA integration"/>
    <property type="evidence" value="ECO:0007669"/>
    <property type="project" value="InterPro"/>
</dbReference>